<sequence length="214" mass="23750">MDQHSRANDSKADEKTGSLFDEDADGVPQRSTEISSARTHQSLFDDQFESKVSIWKSYREEKNEHEDLDDDLLNNPVLNSSPSESSCANKTLKDVPRINRFWGAGVQNEAGAVQEQPDGRQEARDTMDSTSHGASASDLAAIRPEILQKIMFEDEGSARKSIRERSTHPSMEEDLNFGGGAYESKRQRIGGASMLGSRVEMPKSPCQNSHSSMR</sequence>
<gene>
    <name evidence="2" type="ORF">VICG_01585</name>
</gene>
<feature type="non-terminal residue" evidence="2">
    <location>
        <position position="214"/>
    </location>
</feature>
<dbReference type="InParanoid" id="L2GLG1"/>
<feature type="region of interest" description="Disordered" evidence="1">
    <location>
        <begin position="156"/>
        <end position="214"/>
    </location>
</feature>
<dbReference type="RefSeq" id="XP_007605031.1">
    <property type="nucleotide sequence ID" value="XM_007604969.1"/>
</dbReference>
<feature type="region of interest" description="Disordered" evidence="1">
    <location>
        <begin position="1"/>
        <end position="43"/>
    </location>
</feature>
<feature type="compositionally biased region" description="Polar residues" evidence="1">
    <location>
        <begin position="205"/>
        <end position="214"/>
    </location>
</feature>
<feature type="compositionally biased region" description="Basic and acidic residues" evidence="1">
    <location>
        <begin position="156"/>
        <end position="171"/>
    </location>
</feature>
<feature type="compositionally biased region" description="Basic and acidic residues" evidence="1">
    <location>
        <begin position="117"/>
        <end position="127"/>
    </location>
</feature>
<dbReference type="HOGENOM" id="CLU_1291765_0_0_1"/>
<dbReference type="GeneID" id="19882296"/>
<dbReference type="EMBL" id="JH370145">
    <property type="protein sequence ID" value="ELA41345.1"/>
    <property type="molecule type" value="Genomic_DNA"/>
</dbReference>
<evidence type="ECO:0000313" key="3">
    <source>
        <dbReference type="Proteomes" id="UP000011082"/>
    </source>
</evidence>
<evidence type="ECO:0000313" key="2">
    <source>
        <dbReference type="EMBL" id="ELA41345.1"/>
    </source>
</evidence>
<evidence type="ECO:0000256" key="1">
    <source>
        <dbReference type="SAM" id="MobiDB-lite"/>
    </source>
</evidence>
<feature type="region of interest" description="Disordered" evidence="1">
    <location>
        <begin position="61"/>
        <end position="91"/>
    </location>
</feature>
<dbReference type="Proteomes" id="UP000011082">
    <property type="component" value="Unassembled WGS sequence"/>
</dbReference>
<protein>
    <submittedName>
        <fullName evidence="2">Uncharacterized protein</fullName>
    </submittedName>
</protein>
<dbReference type="VEuPathDB" id="MicrosporidiaDB:VICG_01585"/>
<feature type="compositionally biased region" description="Basic and acidic residues" evidence="1">
    <location>
        <begin position="1"/>
        <end position="16"/>
    </location>
</feature>
<name>L2GLG1_VITCO</name>
<reference evidence="3" key="1">
    <citation type="submission" date="2011-05" db="EMBL/GenBank/DDBJ databases">
        <title>The genome sequence of Vittaforma corneae strain ATCC 50505.</title>
        <authorList>
            <consortium name="The Broad Institute Genome Sequencing Platform"/>
            <person name="Cuomo C."/>
            <person name="Didier E."/>
            <person name="Bowers L."/>
            <person name="Young S.K."/>
            <person name="Zeng Q."/>
            <person name="Gargeya S."/>
            <person name="Fitzgerald M."/>
            <person name="Haas B."/>
            <person name="Abouelleil A."/>
            <person name="Alvarado L."/>
            <person name="Arachchi H.M."/>
            <person name="Berlin A."/>
            <person name="Chapman S.B."/>
            <person name="Gearin G."/>
            <person name="Goldberg J."/>
            <person name="Griggs A."/>
            <person name="Gujja S."/>
            <person name="Hansen M."/>
            <person name="Heiman D."/>
            <person name="Howarth C."/>
            <person name="Larimer J."/>
            <person name="Lui A."/>
            <person name="MacDonald P.J.P."/>
            <person name="McCowen C."/>
            <person name="Montmayeur A."/>
            <person name="Murphy C."/>
            <person name="Neiman D."/>
            <person name="Pearson M."/>
            <person name="Priest M."/>
            <person name="Roberts A."/>
            <person name="Saif S."/>
            <person name="Shea T."/>
            <person name="Sisk P."/>
            <person name="Stolte C."/>
            <person name="Sykes S."/>
            <person name="Wortman J."/>
            <person name="Nusbaum C."/>
            <person name="Birren B."/>
        </authorList>
    </citation>
    <scope>NUCLEOTIDE SEQUENCE [LARGE SCALE GENOMIC DNA]</scope>
    <source>
        <strain evidence="3">ATCC 50505</strain>
    </source>
</reference>
<accession>L2GLG1</accession>
<feature type="region of interest" description="Disordered" evidence="1">
    <location>
        <begin position="107"/>
        <end position="141"/>
    </location>
</feature>
<proteinExistence type="predicted"/>
<feature type="compositionally biased region" description="Low complexity" evidence="1">
    <location>
        <begin position="73"/>
        <end position="86"/>
    </location>
</feature>
<feature type="compositionally biased region" description="Polar residues" evidence="1">
    <location>
        <begin position="29"/>
        <end position="43"/>
    </location>
</feature>
<organism evidence="2 3">
    <name type="scientific">Vittaforma corneae (strain ATCC 50505)</name>
    <name type="common">Microsporidian parasite</name>
    <name type="synonym">Nosema corneum</name>
    <dbReference type="NCBI Taxonomy" id="993615"/>
    <lineage>
        <taxon>Eukaryota</taxon>
        <taxon>Fungi</taxon>
        <taxon>Fungi incertae sedis</taxon>
        <taxon>Microsporidia</taxon>
        <taxon>Nosematidae</taxon>
        <taxon>Vittaforma</taxon>
    </lineage>
</organism>
<dbReference type="AlphaFoldDB" id="L2GLG1"/>
<keyword evidence="3" id="KW-1185">Reference proteome</keyword>